<dbReference type="PROSITE" id="PS51257">
    <property type="entry name" value="PROKAR_LIPOPROTEIN"/>
    <property type="match status" value="1"/>
</dbReference>
<sequence length="213" mass="22857">MRTNRAVTALSLSALLLAGCGGAPTPMEEEQEESPEMQEDPFQQGDEPATADSPTASPEVSATFQPYEEGVTAVTYDEAVPEGAQVDVSVSNEGDDSTTFRLQVSGLEPDREYGAHVHTEPCGEQPDDSGPHYQDEVDPEQPSTNPEYANPDNEVWLDFTTDAEGNATSDATVNWEPRSDEANSVVIHTEHTMTEPGMAGQAGDRLACVNLPM</sequence>
<gene>
    <name evidence="5" type="ORF">HDA32_000161</name>
</gene>
<dbReference type="SUPFAM" id="SSF49329">
    <property type="entry name" value="Cu,Zn superoxide dismutase-like"/>
    <property type="match status" value="1"/>
</dbReference>
<evidence type="ECO:0000259" key="4">
    <source>
        <dbReference type="Pfam" id="PF00080"/>
    </source>
</evidence>
<feature type="region of interest" description="Disordered" evidence="2">
    <location>
        <begin position="161"/>
        <end position="180"/>
    </location>
</feature>
<dbReference type="Proteomes" id="UP000589036">
    <property type="component" value="Unassembled WGS sequence"/>
</dbReference>
<feature type="compositionally biased region" description="Polar residues" evidence="2">
    <location>
        <begin position="52"/>
        <end position="61"/>
    </location>
</feature>
<feature type="compositionally biased region" description="Acidic residues" evidence="2">
    <location>
        <begin position="27"/>
        <end position="39"/>
    </location>
</feature>
<evidence type="ECO:0000256" key="2">
    <source>
        <dbReference type="SAM" id="MobiDB-lite"/>
    </source>
</evidence>
<accession>A0A852TNM9</accession>
<feature type="signal peptide" evidence="3">
    <location>
        <begin position="1"/>
        <end position="23"/>
    </location>
</feature>
<evidence type="ECO:0000256" key="1">
    <source>
        <dbReference type="ARBA" id="ARBA00010457"/>
    </source>
</evidence>
<evidence type="ECO:0000256" key="3">
    <source>
        <dbReference type="SAM" id="SignalP"/>
    </source>
</evidence>
<feature type="domain" description="Superoxide dismutase copper/zinc binding" evidence="4">
    <location>
        <begin position="90"/>
        <end position="209"/>
    </location>
</feature>
<evidence type="ECO:0000313" key="5">
    <source>
        <dbReference type="EMBL" id="NYE45041.1"/>
    </source>
</evidence>
<comment type="similarity">
    <text evidence="1">Belongs to the Cu-Zn superoxide dismutase family.</text>
</comment>
<dbReference type="EC" id="1.15.1.1" evidence="5"/>
<dbReference type="InterPro" id="IPR036423">
    <property type="entry name" value="SOD-like_Cu/Zn_dom_sf"/>
</dbReference>
<dbReference type="GO" id="GO:0046872">
    <property type="term" value="F:metal ion binding"/>
    <property type="evidence" value="ECO:0007669"/>
    <property type="project" value="InterPro"/>
</dbReference>
<name>A0A852TNM9_9ACTN</name>
<proteinExistence type="inferred from homology"/>
<keyword evidence="6" id="KW-1185">Reference proteome</keyword>
<reference evidence="5 6" key="1">
    <citation type="submission" date="2020-07" db="EMBL/GenBank/DDBJ databases">
        <title>Sequencing the genomes of 1000 actinobacteria strains.</title>
        <authorList>
            <person name="Klenk H.-P."/>
        </authorList>
    </citation>
    <scope>NUCLEOTIDE SEQUENCE [LARGE SCALE GENOMIC DNA]</scope>
    <source>
        <strain evidence="5 6">CXB654</strain>
    </source>
</reference>
<dbReference type="EMBL" id="JACCCC010000001">
    <property type="protein sequence ID" value="NYE45041.1"/>
    <property type="molecule type" value="Genomic_DNA"/>
</dbReference>
<evidence type="ECO:0000313" key="6">
    <source>
        <dbReference type="Proteomes" id="UP000589036"/>
    </source>
</evidence>
<dbReference type="InterPro" id="IPR001424">
    <property type="entry name" value="SOD_Cu_Zn_dom"/>
</dbReference>
<dbReference type="GO" id="GO:0004784">
    <property type="term" value="F:superoxide dismutase activity"/>
    <property type="evidence" value="ECO:0007669"/>
    <property type="project" value="UniProtKB-EC"/>
</dbReference>
<feature type="region of interest" description="Disordered" evidence="2">
    <location>
        <begin position="106"/>
        <end position="153"/>
    </location>
</feature>
<organism evidence="5 6">
    <name type="scientific">Spinactinospora alkalitolerans</name>
    <dbReference type="NCBI Taxonomy" id="687207"/>
    <lineage>
        <taxon>Bacteria</taxon>
        <taxon>Bacillati</taxon>
        <taxon>Actinomycetota</taxon>
        <taxon>Actinomycetes</taxon>
        <taxon>Streptosporangiales</taxon>
        <taxon>Nocardiopsidaceae</taxon>
        <taxon>Spinactinospora</taxon>
    </lineage>
</organism>
<feature type="chain" id="PRO_5032926665" evidence="3">
    <location>
        <begin position="24"/>
        <end position="213"/>
    </location>
</feature>
<protein>
    <submittedName>
        <fullName evidence="5">Cu-Zn family superoxide dismutase</fullName>
        <ecNumber evidence="5">1.15.1.1</ecNumber>
    </submittedName>
</protein>
<feature type="compositionally biased region" description="Basic and acidic residues" evidence="2">
    <location>
        <begin position="108"/>
        <end position="121"/>
    </location>
</feature>
<dbReference type="RefSeq" id="WP_312862988.1">
    <property type="nucleotide sequence ID" value="NZ_BAAAYY010000005.1"/>
</dbReference>
<keyword evidence="5" id="KW-0560">Oxidoreductase</keyword>
<dbReference type="AlphaFoldDB" id="A0A852TNM9"/>
<keyword evidence="3" id="KW-0732">Signal</keyword>
<feature type="region of interest" description="Disordered" evidence="2">
    <location>
        <begin position="19"/>
        <end position="61"/>
    </location>
</feature>
<dbReference type="Gene3D" id="2.60.40.200">
    <property type="entry name" value="Superoxide dismutase, copper/zinc binding domain"/>
    <property type="match status" value="1"/>
</dbReference>
<dbReference type="Pfam" id="PF00080">
    <property type="entry name" value="Sod_Cu"/>
    <property type="match status" value="1"/>
</dbReference>
<comment type="caution">
    <text evidence="5">The sequence shown here is derived from an EMBL/GenBank/DDBJ whole genome shotgun (WGS) entry which is preliminary data.</text>
</comment>